<evidence type="ECO:0000313" key="2">
    <source>
        <dbReference type="EMBL" id="CPR19181.1"/>
    </source>
</evidence>
<proteinExistence type="predicted"/>
<evidence type="ECO:0008006" key="4">
    <source>
        <dbReference type="Google" id="ProtNLM"/>
    </source>
</evidence>
<keyword evidence="3" id="KW-1185">Reference proteome</keyword>
<reference evidence="3" key="1">
    <citation type="submission" date="2015-02" db="EMBL/GenBank/DDBJ databases">
        <authorList>
            <person name="Chooi Y.-H."/>
        </authorList>
    </citation>
    <scope>NUCLEOTIDE SEQUENCE [LARGE SCALE GENOMIC DNA]</scope>
    <source>
        <strain evidence="3">strain Y</strain>
    </source>
</reference>
<organism evidence="2 3">
    <name type="scientific">Candidatus Filomicrobium marinum</name>
    <dbReference type="NCBI Taxonomy" id="1608628"/>
    <lineage>
        <taxon>Bacteria</taxon>
        <taxon>Pseudomonadati</taxon>
        <taxon>Pseudomonadota</taxon>
        <taxon>Alphaproteobacteria</taxon>
        <taxon>Hyphomicrobiales</taxon>
        <taxon>Hyphomicrobiaceae</taxon>
        <taxon>Filomicrobium</taxon>
    </lineage>
</organism>
<dbReference type="EMBL" id="LN829119">
    <property type="protein sequence ID" value="CPR19181.1"/>
    <property type="molecule type" value="Genomic_DNA"/>
</dbReference>
<accession>A0A0D6JFX2</accession>
<name>A0A0D6JFX2_9HYPH</name>
<gene>
    <name evidence="2" type="ORF">YBN1229_v1_2045</name>
</gene>
<dbReference type="AlphaFoldDB" id="A0A0D6JFX2"/>
<dbReference type="KEGG" id="fiy:BN1229_v1_2045"/>
<feature type="region of interest" description="Disordered" evidence="1">
    <location>
        <begin position="167"/>
        <end position="250"/>
    </location>
</feature>
<evidence type="ECO:0000313" key="3">
    <source>
        <dbReference type="Proteomes" id="UP000033187"/>
    </source>
</evidence>
<protein>
    <recommendedName>
        <fullName evidence="4">DnaA N-terminal domain-containing protein</fullName>
    </recommendedName>
</protein>
<dbReference type="Proteomes" id="UP000033187">
    <property type="component" value="Chromosome 1"/>
</dbReference>
<feature type="compositionally biased region" description="Basic and acidic residues" evidence="1">
    <location>
        <begin position="357"/>
        <end position="366"/>
    </location>
</feature>
<dbReference type="KEGG" id="fil:BN1229_v1_2043"/>
<feature type="region of interest" description="Disordered" evidence="1">
    <location>
        <begin position="354"/>
        <end position="374"/>
    </location>
</feature>
<sequence length="438" mass="47766">MPNTHDLQASSPIEGVENNVVPFPQKEGLRGGWFPLARSWLSHHLVGAGQVVKPNDPKKPTLSRMEAWLWLFGEAKYQPTRVSNKGVFITLERGQLMASHSYLAEAWNWSPKMVRTFLKKLAHENMIHIFAIKNPGKRTGNLIQVITISNYDDFLAQCFGQGQAKGQAKGVQGASEGRESNKGTPQKTKQPPLHPPLAGEMGATSPSSDLMEGEVRFSPATAVAPVASNGGPAGSIGSRRSRRARTSDLSLEQRAGADAAIDAWNVFADEHGLDQCTIRTGRRLSLVAERLSDIGGLENFKLALSQIPADDFLMGRVVPRDGGDRFRLHIDRLLSTGSGMGDLLARLIDNAASKPSAENHHPEKSGKPPPPPYWWRSPEAAKAARNAPAEGWEQFVKERANGIWPVEYLGPLPGSPDCLVPEPVIKKLNLIERYGASV</sequence>
<evidence type="ECO:0000256" key="1">
    <source>
        <dbReference type="SAM" id="MobiDB-lite"/>
    </source>
</evidence>